<dbReference type="InterPro" id="IPR029063">
    <property type="entry name" value="SAM-dependent_MTases_sf"/>
</dbReference>
<dbReference type="InterPro" id="IPR050903">
    <property type="entry name" value="Bact_Chemotaxis_MeTrfase"/>
</dbReference>
<dbReference type="SUPFAM" id="SSF48452">
    <property type="entry name" value="TPR-like"/>
    <property type="match status" value="1"/>
</dbReference>
<dbReference type="Pfam" id="PF01739">
    <property type="entry name" value="CheR"/>
    <property type="match status" value="1"/>
</dbReference>
<evidence type="ECO:0000256" key="3">
    <source>
        <dbReference type="ARBA" id="ARBA00022691"/>
    </source>
</evidence>
<accession>L7UKG7</accession>
<dbReference type="AlphaFoldDB" id="L7UKG7"/>
<dbReference type="eggNOG" id="COG1352">
    <property type="taxonomic scope" value="Bacteria"/>
</dbReference>
<dbReference type="InterPro" id="IPR000780">
    <property type="entry name" value="CheR_MeTrfase"/>
</dbReference>
<feature type="domain" description="CheR-type methyltransferase" evidence="5">
    <location>
        <begin position="1"/>
        <end position="270"/>
    </location>
</feature>
<dbReference type="EMBL" id="CP004025">
    <property type="protein sequence ID" value="AGC46919.1"/>
    <property type="molecule type" value="Genomic_DNA"/>
</dbReference>
<dbReference type="Gene3D" id="1.25.40.10">
    <property type="entry name" value="Tetratricopeptide repeat domain"/>
    <property type="match status" value="1"/>
</dbReference>
<dbReference type="SMART" id="SM00138">
    <property type="entry name" value="MeTrc"/>
    <property type="match status" value="1"/>
</dbReference>
<dbReference type="InterPro" id="IPR011990">
    <property type="entry name" value="TPR-like_helical_dom_sf"/>
</dbReference>
<proteinExistence type="predicted"/>
<evidence type="ECO:0000256" key="1">
    <source>
        <dbReference type="ARBA" id="ARBA00022603"/>
    </source>
</evidence>
<dbReference type="InterPro" id="IPR022642">
    <property type="entry name" value="CheR_C"/>
</dbReference>
<keyword evidence="2 6" id="KW-0808">Transferase</keyword>
<dbReference type="STRING" id="1278073.MYSTI_05642"/>
<reference evidence="6 7" key="1">
    <citation type="journal article" date="2013" name="Genome Announc.">
        <title>Complete genome sequence of Myxococcus stipitatus strain DSM 14675, a fruiting myxobacterium.</title>
        <authorList>
            <person name="Huntley S."/>
            <person name="Kneip S."/>
            <person name="Treuner-Lange A."/>
            <person name="Sogaard-Andersen L."/>
        </authorList>
    </citation>
    <scope>NUCLEOTIDE SEQUENCE [LARGE SCALE GENOMIC DNA]</scope>
    <source>
        <strain evidence="7">DSM 14675 / JCM 12634 / Mx s8</strain>
    </source>
</reference>
<organism evidence="6 7">
    <name type="scientific">Myxococcus stipitatus (strain DSM 14675 / JCM 12634 / Mx s8)</name>
    <dbReference type="NCBI Taxonomy" id="1278073"/>
    <lineage>
        <taxon>Bacteria</taxon>
        <taxon>Pseudomonadati</taxon>
        <taxon>Myxococcota</taxon>
        <taxon>Myxococcia</taxon>
        <taxon>Myxococcales</taxon>
        <taxon>Cystobacterineae</taxon>
        <taxon>Myxococcaceae</taxon>
        <taxon>Myxococcus</taxon>
    </lineage>
</organism>
<dbReference type="GO" id="GO:0032259">
    <property type="term" value="P:methylation"/>
    <property type="evidence" value="ECO:0007669"/>
    <property type="project" value="UniProtKB-KW"/>
</dbReference>
<sequence>MRASGGQWASVRAFLTARTGMALSGPQIRRLDDRLAERCRGLTPHQYLAFLKSPTGAADLEGLISAVVVNKTDLFRDEVQLNDFRDHVLAPLVARAGGRPLRLWSAGCSTGEEVATLLMLLAESGASPGSSVLGTDISEAALRRACSLSFTPEQLRRVPAGPRERYFMPKGSRLALVSALRERASFQVHNLMDAPYPRPPEEGGFDVVFCRNVLIYFTVESFHRTVAALADSLVPGGTLVLSSSEPLLQVPPTLSVVRTTSAFFHVRVGGPRSGEGTAAPRDSRSAWEVARPQDGASVGGTRGPAGSDAPAPSEDPRPSSGRADASSTPGGRSPEGPAEPGHTLASAAAFTEADLLFACVLDGASSGASDAAAERDLRRCLSLDPDHAAARYLLGLLLEQCRRPLDAAVEYRRALVSLEEGRSRPVPFFLNPSRLRVACAHAAGRLEPLGGTR</sequence>
<dbReference type="Gene3D" id="3.40.50.150">
    <property type="entry name" value="Vaccinia Virus protein VP39"/>
    <property type="match status" value="1"/>
</dbReference>
<dbReference type="KEGG" id="msd:MYSTI_05642"/>
<evidence type="ECO:0000259" key="5">
    <source>
        <dbReference type="PROSITE" id="PS50123"/>
    </source>
</evidence>
<evidence type="ECO:0000256" key="2">
    <source>
        <dbReference type="ARBA" id="ARBA00022679"/>
    </source>
</evidence>
<evidence type="ECO:0000313" key="7">
    <source>
        <dbReference type="Proteomes" id="UP000011131"/>
    </source>
</evidence>
<gene>
    <name evidence="6" type="ordered locus">MYSTI_05642</name>
</gene>
<dbReference type="GO" id="GO:0008757">
    <property type="term" value="F:S-adenosylmethionine-dependent methyltransferase activity"/>
    <property type="evidence" value="ECO:0007669"/>
    <property type="project" value="InterPro"/>
</dbReference>
<dbReference type="Proteomes" id="UP000011131">
    <property type="component" value="Chromosome"/>
</dbReference>
<dbReference type="HOGENOM" id="CLU_025854_4_1_7"/>
<evidence type="ECO:0000256" key="4">
    <source>
        <dbReference type="SAM" id="MobiDB-lite"/>
    </source>
</evidence>
<dbReference type="PRINTS" id="PR00996">
    <property type="entry name" value="CHERMTFRASE"/>
</dbReference>
<evidence type="ECO:0000313" key="6">
    <source>
        <dbReference type="EMBL" id="AGC46919.1"/>
    </source>
</evidence>
<keyword evidence="3" id="KW-0949">S-adenosyl-L-methionine</keyword>
<dbReference type="PANTHER" id="PTHR24422">
    <property type="entry name" value="CHEMOTAXIS PROTEIN METHYLTRANSFERASE"/>
    <property type="match status" value="1"/>
</dbReference>
<keyword evidence="7" id="KW-1185">Reference proteome</keyword>
<dbReference type="PROSITE" id="PS50123">
    <property type="entry name" value="CHER"/>
    <property type="match status" value="1"/>
</dbReference>
<dbReference type="CDD" id="cd02440">
    <property type="entry name" value="AdoMet_MTases"/>
    <property type="match status" value="1"/>
</dbReference>
<name>L7UKG7_MYXSD</name>
<keyword evidence="1 6" id="KW-0489">Methyltransferase</keyword>
<dbReference type="PATRIC" id="fig|1278073.3.peg.5722"/>
<dbReference type="PANTHER" id="PTHR24422:SF19">
    <property type="entry name" value="CHEMOTAXIS PROTEIN METHYLTRANSFERASE"/>
    <property type="match status" value="1"/>
</dbReference>
<feature type="region of interest" description="Disordered" evidence="4">
    <location>
        <begin position="267"/>
        <end position="342"/>
    </location>
</feature>
<protein>
    <submittedName>
        <fullName evidence="6">Chemotaxis protein methyltransferase CheR</fullName>
    </submittedName>
</protein>
<dbReference type="SUPFAM" id="SSF53335">
    <property type="entry name" value="S-adenosyl-L-methionine-dependent methyltransferases"/>
    <property type="match status" value="1"/>
</dbReference>